<accession>A0A225WHQ8</accession>
<dbReference type="Proteomes" id="UP000198211">
    <property type="component" value="Unassembled WGS sequence"/>
</dbReference>
<dbReference type="AlphaFoldDB" id="A0A225WHQ8"/>
<evidence type="ECO:0000313" key="2">
    <source>
        <dbReference type="Proteomes" id="UP000198211"/>
    </source>
</evidence>
<keyword evidence="2" id="KW-1185">Reference proteome</keyword>
<proteinExistence type="predicted"/>
<organism evidence="1 2">
    <name type="scientific">Phytophthora megakarya</name>
    <dbReference type="NCBI Taxonomy" id="4795"/>
    <lineage>
        <taxon>Eukaryota</taxon>
        <taxon>Sar</taxon>
        <taxon>Stramenopiles</taxon>
        <taxon>Oomycota</taxon>
        <taxon>Peronosporomycetes</taxon>
        <taxon>Peronosporales</taxon>
        <taxon>Peronosporaceae</taxon>
        <taxon>Phytophthora</taxon>
    </lineage>
</organism>
<dbReference type="EMBL" id="NBNE01000914">
    <property type="protein sequence ID" value="OWZ16537.1"/>
    <property type="molecule type" value="Genomic_DNA"/>
</dbReference>
<sequence>MNTLQTQFPNVIGIGYLFHMNRHCDCAIPEEECHIAIPRGVLDTLTAIEHEQKWGNVWSYFERAYLVLYTVDKWNVHRFNNELIARTNNPIQRFNGSLTRGLQLLILLWDFRNGDQDALQYSALPTYLEGEHLEFKVNELSCLDSGSQQFLPTHSATVKLLHLSPPILVKQLAPYYDKFLVLELIRPIYVKQ</sequence>
<protein>
    <submittedName>
        <fullName evidence="1">Uncharacterized protein</fullName>
    </submittedName>
</protein>
<evidence type="ECO:0000313" key="1">
    <source>
        <dbReference type="EMBL" id="OWZ16537.1"/>
    </source>
</evidence>
<reference evidence="2" key="1">
    <citation type="submission" date="2017-03" db="EMBL/GenBank/DDBJ databases">
        <title>Phytopthora megakarya and P. palmivora, two closely related causual agents of cacao black pod achieved similar genome size and gene model numbers by different mechanisms.</title>
        <authorList>
            <person name="Ali S."/>
            <person name="Shao J."/>
            <person name="Larry D.J."/>
            <person name="Kronmiller B."/>
            <person name="Shen D."/>
            <person name="Strem M.D."/>
            <person name="Melnick R.L."/>
            <person name="Guiltinan M.J."/>
            <person name="Tyler B.M."/>
            <person name="Meinhardt L.W."/>
            <person name="Bailey B.A."/>
        </authorList>
    </citation>
    <scope>NUCLEOTIDE SEQUENCE [LARGE SCALE GENOMIC DNA]</scope>
    <source>
        <strain evidence="2">zdho120</strain>
    </source>
</reference>
<comment type="caution">
    <text evidence="1">The sequence shown here is derived from an EMBL/GenBank/DDBJ whole genome shotgun (WGS) entry which is preliminary data.</text>
</comment>
<name>A0A225WHQ8_9STRA</name>
<dbReference type="OrthoDB" id="125134at2759"/>
<gene>
    <name evidence="1" type="ORF">PHMEG_0009659</name>
</gene>